<feature type="region of interest" description="Disordered" evidence="1">
    <location>
        <begin position="72"/>
        <end position="101"/>
    </location>
</feature>
<feature type="compositionally biased region" description="Basic residues" evidence="1">
    <location>
        <begin position="72"/>
        <end position="82"/>
    </location>
</feature>
<dbReference type="EnsemblMetazoa" id="ASIC016076-RA">
    <property type="protein sequence ID" value="ASIC016076-PA"/>
    <property type="gene ID" value="ASIC016076"/>
</dbReference>
<evidence type="ECO:0000313" key="2">
    <source>
        <dbReference type="EMBL" id="KFB48101.1"/>
    </source>
</evidence>
<name>A0A084WD07_ANOSI</name>
<evidence type="ECO:0000256" key="1">
    <source>
        <dbReference type="SAM" id="MobiDB-lite"/>
    </source>
</evidence>
<dbReference type="AlphaFoldDB" id="A0A084WD07"/>
<dbReference type="VEuPathDB" id="VectorBase:ASIC016076"/>
<proteinExistence type="predicted"/>
<dbReference type="EMBL" id="KE525337">
    <property type="protein sequence ID" value="KFB48101.1"/>
    <property type="molecule type" value="Genomic_DNA"/>
</dbReference>
<keyword evidence="2" id="KW-0472">Membrane</keyword>
<protein>
    <submittedName>
        <fullName evidence="2 3">Transmembrane channel-like protein 2</fullName>
    </submittedName>
</protein>
<evidence type="ECO:0000313" key="3">
    <source>
        <dbReference type="EnsemblMetazoa" id="ASIC016076-PA"/>
    </source>
</evidence>
<feature type="compositionally biased region" description="Basic and acidic residues" evidence="1">
    <location>
        <begin position="83"/>
        <end position="101"/>
    </location>
</feature>
<organism evidence="2">
    <name type="scientific">Anopheles sinensis</name>
    <name type="common">Mosquito</name>
    <dbReference type="NCBI Taxonomy" id="74873"/>
    <lineage>
        <taxon>Eukaryota</taxon>
        <taxon>Metazoa</taxon>
        <taxon>Ecdysozoa</taxon>
        <taxon>Arthropoda</taxon>
        <taxon>Hexapoda</taxon>
        <taxon>Insecta</taxon>
        <taxon>Pterygota</taxon>
        <taxon>Neoptera</taxon>
        <taxon>Endopterygota</taxon>
        <taxon>Diptera</taxon>
        <taxon>Nematocera</taxon>
        <taxon>Culicoidea</taxon>
        <taxon>Culicidae</taxon>
        <taxon>Anophelinae</taxon>
        <taxon>Anopheles</taxon>
    </lineage>
</organism>
<reference evidence="3" key="2">
    <citation type="submission" date="2020-05" db="UniProtKB">
        <authorList>
            <consortium name="EnsemblMetazoa"/>
        </authorList>
    </citation>
    <scope>IDENTIFICATION</scope>
</reference>
<sequence>MEKLVPTFELMLTTIPAVVYYNNKRGKLVLTKYHPRPLWQHGMRPGALQTKAVQCVTKAKGVPRSLERVLPGRRKDNRKSCRVKRETFASESEGEAKRTQDKMVPRRCAGLCGFANHLGRKVRLLGARHDEGGYLVGTIG</sequence>
<keyword evidence="2" id="KW-0812">Transmembrane</keyword>
<keyword evidence="4" id="KW-1185">Reference proteome</keyword>
<evidence type="ECO:0000313" key="4">
    <source>
        <dbReference type="Proteomes" id="UP000030765"/>
    </source>
</evidence>
<accession>A0A084WD07</accession>
<dbReference type="EMBL" id="ATLV01022907">
    <property type="status" value="NOT_ANNOTATED_CDS"/>
    <property type="molecule type" value="Genomic_DNA"/>
</dbReference>
<dbReference type="Proteomes" id="UP000030765">
    <property type="component" value="Unassembled WGS sequence"/>
</dbReference>
<gene>
    <name evidence="2" type="ORF">ZHAS_00016076</name>
</gene>
<reference evidence="2 4" key="1">
    <citation type="journal article" date="2014" name="BMC Genomics">
        <title>Genome sequence of Anopheles sinensis provides insight into genetics basis of mosquito competence for malaria parasites.</title>
        <authorList>
            <person name="Zhou D."/>
            <person name="Zhang D."/>
            <person name="Ding G."/>
            <person name="Shi L."/>
            <person name="Hou Q."/>
            <person name="Ye Y."/>
            <person name="Xu Y."/>
            <person name="Zhou H."/>
            <person name="Xiong C."/>
            <person name="Li S."/>
            <person name="Yu J."/>
            <person name="Hong S."/>
            <person name="Yu X."/>
            <person name="Zou P."/>
            <person name="Chen C."/>
            <person name="Chang X."/>
            <person name="Wang W."/>
            <person name="Lv Y."/>
            <person name="Sun Y."/>
            <person name="Ma L."/>
            <person name="Shen B."/>
            <person name="Zhu C."/>
        </authorList>
    </citation>
    <scope>NUCLEOTIDE SEQUENCE [LARGE SCALE GENOMIC DNA]</scope>
</reference>